<dbReference type="AlphaFoldDB" id="A0A382JA32"/>
<gene>
    <name evidence="1" type="ORF">METZ01_LOCUS261096</name>
</gene>
<reference evidence="1" key="1">
    <citation type="submission" date="2018-05" db="EMBL/GenBank/DDBJ databases">
        <authorList>
            <person name="Lanie J.A."/>
            <person name="Ng W.-L."/>
            <person name="Kazmierczak K.M."/>
            <person name="Andrzejewski T.M."/>
            <person name="Davidsen T.M."/>
            <person name="Wayne K.J."/>
            <person name="Tettelin H."/>
            <person name="Glass J.I."/>
            <person name="Rusch D."/>
            <person name="Podicherti R."/>
            <person name="Tsui H.-C.T."/>
            <person name="Winkler M.E."/>
        </authorList>
    </citation>
    <scope>NUCLEOTIDE SEQUENCE</scope>
</reference>
<accession>A0A382JA32</accession>
<proteinExistence type="predicted"/>
<dbReference type="EMBL" id="UINC01072531">
    <property type="protein sequence ID" value="SVC08242.1"/>
    <property type="molecule type" value="Genomic_DNA"/>
</dbReference>
<sequence>MYGKGPFGKAVDVAAQVTSGVCPTCTYETMFVSLNPELYRCMNCGSDCKQYINGSIRYLPAITKFPKEKDGETTKVGG</sequence>
<name>A0A382JA32_9ZZZZ</name>
<evidence type="ECO:0000313" key="1">
    <source>
        <dbReference type="EMBL" id="SVC08242.1"/>
    </source>
</evidence>
<organism evidence="1">
    <name type="scientific">marine metagenome</name>
    <dbReference type="NCBI Taxonomy" id="408172"/>
    <lineage>
        <taxon>unclassified sequences</taxon>
        <taxon>metagenomes</taxon>
        <taxon>ecological metagenomes</taxon>
    </lineage>
</organism>
<protein>
    <submittedName>
        <fullName evidence="1">Uncharacterized protein</fullName>
    </submittedName>
</protein>